<feature type="region of interest" description="Disordered" evidence="1">
    <location>
        <begin position="825"/>
        <end position="887"/>
    </location>
</feature>
<keyword evidence="3" id="KW-1185">Reference proteome</keyword>
<feature type="compositionally biased region" description="Gly residues" evidence="1">
    <location>
        <begin position="1405"/>
        <end position="1432"/>
    </location>
</feature>
<feature type="compositionally biased region" description="Polar residues" evidence="1">
    <location>
        <begin position="1308"/>
        <end position="1317"/>
    </location>
</feature>
<proteinExistence type="predicted"/>
<dbReference type="EMBL" id="JAUEPP010000007">
    <property type="protein sequence ID" value="KAK3339034.1"/>
    <property type="molecule type" value="Genomic_DNA"/>
</dbReference>
<feature type="compositionally biased region" description="Gly residues" evidence="1">
    <location>
        <begin position="1032"/>
        <end position="1052"/>
    </location>
</feature>
<feature type="compositionally biased region" description="Gly residues" evidence="1">
    <location>
        <begin position="1267"/>
        <end position="1279"/>
    </location>
</feature>
<evidence type="ECO:0000313" key="2">
    <source>
        <dbReference type="EMBL" id="KAK3339034.1"/>
    </source>
</evidence>
<feature type="compositionally biased region" description="Gly residues" evidence="1">
    <location>
        <begin position="1333"/>
        <end position="1343"/>
    </location>
</feature>
<reference evidence="2" key="2">
    <citation type="submission" date="2023-06" db="EMBL/GenBank/DDBJ databases">
        <authorList>
            <consortium name="Lawrence Berkeley National Laboratory"/>
            <person name="Haridas S."/>
            <person name="Hensen N."/>
            <person name="Bonometti L."/>
            <person name="Westerberg I."/>
            <person name="Brannstrom I.O."/>
            <person name="Guillou S."/>
            <person name="Cros-Aarteil S."/>
            <person name="Calhoun S."/>
            <person name="Kuo A."/>
            <person name="Mondo S."/>
            <person name="Pangilinan J."/>
            <person name="Riley R."/>
            <person name="Labutti K."/>
            <person name="Andreopoulos B."/>
            <person name="Lipzen A."/>
            <person name="Chen C."/>
            <person name="Yanf M."/>
            <person name="Daum C."/>
            <person name="Ng V."/>
            <person name="Clum A."/>
            <person name="Steindorff A."/>
            <person name="Ohm R."/>
            <person name="Martin F."/>
            <person name="Silar P."/>
            <person name="Natvig D."/>
            <person name="Lalanne C."/>
            <person name="Gautier V."/>
            <person name="Ament-Velasquez S.L."/>
            <person name="Kruys A."/>
            <person name="Hutchinson M.I."/>
            <person name="Powell A.J."/>
            <person name="Barry K."/>
            <person name="Miller A.N."/>
            <person name="Grigoriev I.V."/>
            <person name="Debuchy R."/>
            <person name="Gladieux P."/>
            <person name="Thoren M.H."/>
            <person name="Johannesson H."/>
        </authorList>
    </citation>
    <scope>NUCLEOTIDE SEQUENCE</scope>
    <source>
        <strain evidence="2">CBS 560.94</strain>
    </source>
</reference>
<feature type="compositionally biased region" description="Low complexity" evidence="1">
    <location>
        <begin position="850"/>
        <end position="872"/>
    </location>
</feature>
<feature type="compositionally biased region" description="Low complexity" evidence="1">
    <location>
        <begin position="1169"/>
        <end position="1180"/>
    </location>
</feature>
<dbReference type="GeneID" id="87867939"/>
<feature type="compositionally biased region" description="Low complexity" evidence="1">
    <location>
        <begin position="1063"/>
        <end position="1075"/>
    </location>
</feature>
<reference evidence="2" key="1">
    <citation type="journal article" date="2023" name="Mol. Phylogenet. Evol.">
        <title>Genome-scale phylogeny and comparative genomics of the fungal order Sordariales.</title>
        <authorList>
            <person name="Hensen N."/>
            <person name="Bonometti L."/>
            <person name="Westerberg I."/>
            <person name="Brannstrom I.O."/>
            <person name="Guillou S."/>
            <person name="Cros-Aarteil S."/>
            <person name="Calhoun S."/>
            <person name="Haridas S."/>
            <person name="Kuo A."/>
            <person name="Mondo S."/>
            <person name="Pangilinan J."/>
            <person name="Riley R."/>
            <person name="LaButti K."/>
            <person name="Andreopoulos B."/>
            <person name="Lipzen A."/>
            <person name="Chen C."/>
            <person name="Yan M."/>
            <person name="Daum C."/>
            <person name="Ng V."/>
            <person name="Clum A."/>
            <person name="Steindorff A."/>
            <person name="Ohm R.A."/>
            <person name="Martin F."/>
            <person name="Silar P."/>
            <person name="Natvig D.O."/>
            <person name="Lalanne C."/>
            <person name="Gautier V."/>
            <person name="Ament-Velasquez S.L."/>
            <person name="Kruys A."/>
            <person name="Hutchinson M.I."/>
            <person name="Powell A.J."/>
            <person name="Barry K."/>
            <person name="Miller A.N."/>
            <person name="Grigoriev I.V."/>
            <person name="Debuchy R."/>
            <person name="Gladieux P."/>
            <person name="Hiltunen Thoren M."/>
            <person name="Johannesson H."/>
        </authorList>
    </citation>
    <scope>NUCLEOTIDE SEQUENCE</scope>
    <source>
        <strain evidence="2">CBS 560.94</strain>
    </source>
</reference>
<accession>A0AAE0MP80</accession>
<feature type="compositionally biased region" description="Low complexity" evidence="1">
    <location>
        <begin position="1127"/>
        <end position="1147"/>
    </location>
</feature>
<evidence type="ECO:0000256" key="1">
    <source>
        <dbReference type="SAM" id="MobiDB-lite"/>
    </source>
</evidence>
<feature type="compositionally biased region" description="Basic residues" evidence="1">
    <location>
        <begin position="1114"/>
        <end position="1126"/>
    </location>
</feature>
<dbReference type="RefSeq" id="XP_062678394.1">
    <property type="nucleotide sequence ID" value="XM_062830785.1"/>
</dbReference>
<organism evidence="2 3">
    <name type="scientific">Neurospora tetraspora</name>
    <dbReference type="NCBI Taxonomy" id="94610"/>
    <lineage>
        <taxon>Eukaryota</taxon>
        <taxon>Fungi</taxon>
        <taxon>Dikarya</taxon>
        <taxon>Ascomycota</taxon>
        <taxon>Pezizomycotina</taxon>
        <taxon>Sordariomycetes</taxon>
        <taxon>Sordariomycetidae</taxon>
        <taxon>Sordariales</taxon>
        <taxon>Sordariaceae</taxon>
        <taxon>Neurospora</taxon>
    </lineage>
</organism>
<feature type="compositionally biased region" description="Low complexity" evidence="1">
    <location>
        <begin position="987"/>
        <end position="1021"/>
    </location>
</feature>
<feature type="compositionally biased region" description="Basic residues" evidence="1">
    <location>
        <begin position="826"/>
        <end position="839"/>
    </location>
</feature>
<gene>
    <name evidence="2" type="ORF">B0H65DRAFT_580035</name>
</gene>
<feature type="region of interest" description="Disordered" evidence="1">
    <location>
        <begin position="908"/>
        <end position="1455"/>
    </location>
</feature>
<name>A0AAE0MP80_9PEZI</name>
<feature type="compositionally biased region" description="Low complexity" evidence="1">
    <location>
        <begin position="1349"/>
        <end position="1367"/>
    </location>
</feature>
<sequence length="1455" mass="160411">MNADESDDDIRDWKWEPFSGAINTIKENTYDTVLEATQDPNAPFLVPRWTRSNWPHEGVTLPPGKIVPQDGSTAVIKGDATSRLRPALLPGDRAHNPTRYALRYGIFPDDDFRGPRHGRSRMSPITEAFEHEFQNLDQGPASYSHANIAAFKSKFVEEEVYADDEDYQRALFYGFTTKERIDWKAEPLHPDFEPQESNLNGKLHDLLARDQKWLNMDEGGRPRYNICGKTGEYSVNDEELWKALQPALQLVTRVLQMDHPFWRACLDSLCGIEVPPHRKSKKHKDKRLIYIDPNEPKDWFTKQGAHMRASLALEYIQERVSFSIKSSHQFTLAYKWGLNGDDLFGETQPYHRRDAVNFRLEVAIAAEIMWPLLVPEYTVVEKQNCSLVIATVILHELAHAAHFAMYCNTTDTLNPEVRRAWDDPFWANEGKAEIGYAFENQLWGGTLKPPHKTGIARFYPYRTWPIDISLWQWPDPPDDKDYANSANYLRDAVLPTSRVGTLIQLKDVHRLFQQSFWDTNVPIYGHRALRFTTAGRPSFTVPHDAEQRKQDWYETFGQSKGKWLNLAVRAFRAAGYGMVSEYLSHLIDEELVGVRTKSRWDEEKKRWSSRDAEVKEQMEKIGDNALSSMPGDAAVSVTQLNARSTTQELLSALQDFRSSVLAELQHSQRMAVEYLQLSDLDKSWLQVQLWKLQQRIESYGRKVHRIMNLSLPAKITRWTQIVFLDNQLLSSINESITSITLLFHSLKRTRNYLDKNTLSQREFDEIAKTMPSIGDTVFRNRSQRLQKIAQREVFNMPLMFRQLWDKFHVIFGRITTKLRTGTLRVKPYRKKQKKKKKAARSPGTDYDSDLSLSRLTLRSPQSRRSPRSAFPQAPAPAPAPRPTTRVMSANNPEQEAILSGHAFAGLQIRPRAGGQPPPRASNNLPGQGITFSGHNFGNLEIRSRPLPSAAGAKRGRDDDDDDEPQLPATKRQLRPSQVLPPQRFARAPGAAGAAPSTSPAAGASRSATGSAWTSSSSSGSDDGVGDDSSDESGGGPGGDSGGSSGGSPGAGAEGASEDEELIPEGSYSGGSSPRSPEIPEGPEPGYSPGDPMEISDSGNGRSRGRRQAAPSSSTHHHHHHHHHSHSHSYSSSSSSYCSTCSSSSESETGLVTNDPNLADPFMDAPPQPNTTTTTTTTTPQRNPPPRTTPLRTPHMRAPSRSPYRTPPPAYQKTPPVHSQTPRHIMEGPRPRRRSPGHSPLESPRGRSRRQAQPNETPPPSFLNAVGGLFGFSGGLGSPSGGRPATDGDIRNARTPSSPELRAPRGRDSPTQVRTPTSAMRGLLAPLGRLNFFGGDGGGDGGGSPPAAPAAPRRGNVVNPGAGAAPGRRGTGIYERRRAPFAEMSIPNVPRGRTGGTGTSGAPRGARGGRGARGAGTGANAGGPSVGWGGLGDVFGDEGSQTAGQREDLDMDDGIE</sequence>
<protein>
    <submittedName>
        <fullName evidence="2">Uncharacterized protein</fullName>
    </submittedName>
</protein>
<feature type="compositionally biased region" description="Polar residues" evidence="1">
    <location>
        <begin position="921"/>
        <end position="935"/>
    </location>
</feature>
<evidence type="ECO:0000313" key="3">
    <source>
        <dbReference type="Proteomes" id="UP001278500"/>
    </source>
</evidence>
<comment type="caution">
    <text evidence="2">The sequence shown here is derived from an EMBL/GenBank/DDBJ whole genome shotgun (WGS) entry which is preliminary data.</text>
</comment>
<dbReference type="Proteomes" id="UP001278500">
    <property type="component" value="Unassembled WGS sequence"/>
</dbReference>